<dbReference type="GO" id="GO:0003677">
    <property type="term" value="F:DNA binding"/>
    <property type="evidence" value="ECO:0007669"/>
    <property type="project" value="InterPro"/>
</dbReference>
<dbReference type="InterPro" id="IPR046947">
    <property type="entry name" value="LytR-like"/>
</dbReference>
<proteinExistence type="predicted"/>
<reference evidence="2 3" key="1">
    <citation type="submission" date="2009-01" db="EMBL/GenBank/DDBJ databases">
        <authorList>
            <person name="Fulton L."/>
            <person name="Clifton S."/>
            <person name="Fulton B."/>
            <person name="Xu J."/>
            <person name="Minx P."/>
            <person name="Pepin K.H."/>
            <person name="Johnson M."/>
            <person name="Bhonagiri V."/>
            <person name="Nash W.E."/>
            <person name="Mardis E.R."/>
            <person name="Wilson R.K."/>
        </authorList>
    </citation>
    <scope>NUCLEOTIDE SEQUENCE [LARGE SCALE GENOMIC DNA]</scope>
    <source>
        <strain evidence="3">DSM 10507 / JCM 14656 / S5a33</strain>
    </source>
</reference>
<evidence type="ECO:0000259" key="1">
    <source>
        <dbReference type="PROSITE" id="PS50930"/>
    </source>
</evidence>
<dbReference type="Gene3D" id="2.40.50.1020">
    <property type="entry name" value="LytTr DNA-binding domain"/>
    <property type="match status" value="1"/>
</dbReference>
<dbReference type="GO" id="GO:0000156">
    <property type="term" value="F:phosphorelay response regulator activity"/>
    <property type="evidence" value="ECO:0007669"/>
    <property type="project" value="InterPro"/>
</dbReference>
<feature type="domain" description="HTH LytTR-type" evidence="1">
    <location>
        <begin position="80"/>
        <end position="139"/>
    </location>
</feature>
<dbReference type="eggNOG" id="COG3279">
    <property type="taxonomic scope" value="Bacteria"/>
</dbReference>
<dbReference type="HOGENOM" id="CLU_000445_14_2_9"/>
<dbReference type="PANTHER" id="PTHR37299">
    <property type="entry name" value="TRANSCRIPTIONAL REGULATOR-RELATED"/>
    <property type="match status" value="1"/>
</dbReference>
<dbReference type="PANTHER" id="PTHR37299:SF1">
    <property type="entry name" value="STAGE 0 SPORULATION PROTEIN A HOMOLOG"/>
    <property type="match status" value="1"/>
</dbReference>
<dbReference type="InterPro" id="IPR011006">
    <property type="entry name" value="CheY-like_superfamily"/>
</dbReference>
<reference evidence="2 3" key="2">
    <citation type="submission" date="2009-02" db="EMBL/GenBank/DDBJ databases">
        <title>Draft genome sequence of Blautia hydrogenotrophica DSM 10507 (Ruminococcus hydrogenotrophicus DSM 10507).</title>
        <authorList>
            <person name="Sudarsanam P."/>
            <person name="Ley R."/>
            <person name="Guruge J."/>
            <person name="Turnbaugh P.J."/>
            <person name="Mahowald M."/>
            <person name="Liep D."/>
            <person name="Gordon J."/>
        </authorList>
    </citation>
    <scope>NUCLEOTIDE SEQUENCE [LARGE SCALE GENOMIC DNA]</scope>
    <source>
        <strain evidence="3">DSM 10507 / JCM 14656 / S5a33</strain>
    </source>
</reference>
<dbReference type="SMART" id="SM00850">
    <property type="entry name" value="LytTR"/>
    <property type="match status" value="1"/>
</dbReference>
<dbReference type="PROSITE" id="PS50930">
    <property type="entry name" value="HTH_LYTTR"/>
    <property type="match status" value="1"/>
</dbReference>
<dbReference type="GeneID" id="86821294"/>
<dbReference type="Proteomes" id="UP000003100">
    <property type="component" value="Unassembled WGS sequence"/>
</dbReference>
<gene>
    <name evidence="2" type="ORF">RUMHYD_00661</name>
</gene>
<sequence>MEETDGLEIGGEIRRRFPETELVFVSVSREFGPEAIDLDALYYLVKPYRRGLLFKIKKRFHRIHMPQLEVYDADIRQNQKIPYRRIVYIESIHNYLYIHLATEAVVRVRGSLQEVMKNLDERFLRINRGVIVNMEAVDRMNTDSCEVGGMIFMLSRRQRADSRRKYNDYIFRHYMEE</sequence>
<dbReference type="SUPFAM" id="SSF52172">
    <property type="entry name" value="CheY-like"/>
    <property type="match status" value="1"/>
</dbReference>
<dbReference type="EMBL" id="ACBZ01000024">
    <property type="protein sequence ID" value="EEG50380.1"/>
    <property type="molecule type" value="Genomic_DNA"/>
</dbReference>
<evidence type="ECO:0000313" key="3">
    <source>
        <dbReference type="Proteomes" id="UP000003100"/>
    </source>
</evidence>
<comment type="caution">
    <text evidence="2">The sequence shown here is derived from an EMBL/GenBank/DDBJ whole genome shotgun (WGS) entry which is preliminary data.</text>
</comment>
<dbReference type="Pfam" id="PF04397">
    <property type="entry name" value="LytTR"/>
    <property type="match status" value="1"/>
</dbReference>
<accession>C0CIJ7</accession>
<dbReference type="RefSeq" id="WP_005946046.1">
    <property type="nucleotide sequence ID" value="NZ_CP136423.1"/>
</dbReference>
<keyword evidence="3" id="KW-1185">Reference proteome</keyword>
<evidence type="ECO:0000313" key="2">
    <source>
        <dbReference type="EMBL" id="EEG50380.1"/>
    </source>
</evidence>
<name>C0CIJ7_BLAHS</name>
<dbReference type="PATRIC" id="fig|476272.21.peg.3666"/>
<protein>
    <recommendedName>
        <fullName evidence="1">HTH LytTR-type domain-containing protein</fullName>
    </recommendedName>
</protein>
<dbReference type="AlphaFoldDB" id="C0CIJ7"/>
<dbReference type="Gene3D" id="3.40.50.2300">
    <property type="match status" value="1"/>
</dbReference>
<dbReference type="InterPro" id="IPR007492">
    <property type="entry name" value="LytTR_DNA-bd_dom"/>
</dbReference>
<organism evidence="2 3">
    <name type="scientific">Blautia hydrogenotrophica (strain DSM 10507 / JCM 14656 / S5a33)</name>
    <name type="common">Ruminococcus hydrogenotrophicus</name>
    <dbReference type="NCBI Taxonomy" id="476272"/>
    <lineage>
        <taxon>Bacteria</taxon>
        <taxon>Bacillati</taxon>
        <taxon>Bacillota</taxon>
        <taxon>Clostridia</taxon>
        <taxon>Lachnospirales</taxon>
        <taxon>Lachnospiraceae</taxon>
        <taxon>Blautia</taxon>
    </lineage>
</organism>